<reference evidence="3" key="2">
    <citation type="submission" date="2013-12" db="EMBL/GenBank/DDBJ databases">
        <authorList>
            <person name="Yu Y."/>
            <person name="Lee S."/>
            <person name="de Baynast K."/>
            <person name="Wissotski M."/>
            <person name="Liu L."/>
            <person name="Talag J."/>
            <person name="Goicoechea J."/>
            <person name="Angelova A."/>
            <person name="Jetty R."/>
            <person name="Kudrna D."/>
            <person name="Golser W."/>
            <person name="Rivera L."/>
            <person name="Zhang J."/>
            <person name="Wing R."/>
        </authorList>
    </citation>
    <scope>NUCLEOTIDE SEQUENCE</scope>
</reference>
<evidence type="ECO:0000313" key="3">
    <source>
        <dbReference type="Proteomes" id="UP000032180"/>
    </source>
</evidence>
<reference evidence="2 3" key="1">
    <citation type="submission" date="2012-08" db="EMBL/GenBank/DDBJ databases">
        <title>Oryza genome evolution.</title>
        <authorList>
            <person name="Wing R.A."/>
        </authorList>
    </citation>
    <scope>NUCLEOTIDE SEQUENCE</scope>
</reference>
<sequence length="102" mass="10488">MSFEGASEEHEEAHDAINGTIPDSSQPNTKKRPPDRKQAKEKLKNEEDVKTYVLAMRALIAASKLAALNGGFSSTSNGFDGAGSGFGGEFGGGGNGGGSDEV</sequence>
<feature type="region of interest" description="Disordered" evidence="1">
    <location>
        <begin position="72"/>
        <end position="102"/>
    </location>
</feature>
<keyword evidence="3" id="KW-1185">Reference proteome</keyword>
<dbReference type="EnsemblPlants" id="LPERR11G04800.1">
    <property type="protein sequence ID" value="LPERR11G04800.1"/>
    <property type="gene ID" value="LPERR11G04800"/>
</dbReference>
<dbReference type="HOGENOM" id="CLU_2281497_0_0_1"/>
<feature type="compositionally biased region" description="Gly residues" evidence="1">
    <location>
        <begin position="80"/>
        <end position="102"/>
    </location>
</feature>
<dbReference type="Gramene" id="LPERR11G04800.1">
    <property type="protein sequence ID" value="LPERR11G04800.1"/>
    <property type="gene ID" value="LPERR11G04800"/>
</dbReference>
<evidence type="ECO:0000256" key="1">
    <source>
        <dbReference type="SAM" id="MobiDB-lite"/>
    </source>
</evidence>
<dbReference type="Proteomes" id="UP000032180">
    <property type="component" value="Chromosome 11"/>
</dbReference>
<feature type="compositionally biased region" description="Basic and acidic residues" evidence="1">
    <location>
        <begin position="35"/>
        <end position="47"/>
    </location>
</feature>
<protein>
    <submittedName>
        <fullName evidence="2">Uncharacterized protein</fullName>
    </submittedName>
</protein>
<dbReference type="AlphaFoldDB" id="A0A0D9XPW6"/>
<dbReference type="STRING" id="77586.A0A0D9XPW6"/>
<organism evidence="2 3">
    <name type="scientific">Leersia perrieri</name>
    <dbReference type="NCBI Taxonomy" id="77586"/>
    <lineage>
        <taxon>Eukaryota</taxon>
        <taxon>Viridiplantae</taxon>
        <taxon>Streptophyta</taxon>
        <taxon>Embryophyta</taxon>
        <taxon>Tracheophyta</taxon>
        <taxon>Spermatophyta</taxon>
        <taxon>Magnoliopsida</taxon>
        <taxon>Liliopsida</taxon>
        <taxon>Poales</taxon>
        <taxon>Poaceae</taxon>
        <taxon>BOP clade</taxon>
        <taxon>Oryzoideae</taxon>
        <taxon>Oryzeae</taxon>
        <taxon>Oryzinae</taxon>
        <taxon>Leersia</taxon>
    </lineage>
</organism>
<reference evidence="2" key="3">
    <citation type="submission" date="2015-04" db="UniProtKB">
        <authorList>
            <consortium name="EnsemblPlants"/>
        </authorList>
    </citation>
    <scope>IDENTIFICATION</scope>
</reference>
<accession>A0A0D9XPW6</accession>
<name>A0A0D9XPW6_9ORYZ</name>
<feature type="region of interest" description="Disordered" evidence="1">
    <location>
        <begin position="1"/>
        <end position="47"/>
    </location>
</feature>
<proteinExistence type="predicted"/>
<evidence type="ECO:0000313" key="2">
    <source>
        <dbReference type="EnsemblPlants" id="LPERR11G04800.1"/>
    </source>
</evidence>